<dbReference type="PANTHER" id="PTHR33986:SF15">
    <property type="entry name" value="MITOCHONDRIAL FISSION PROTEIN ELM1"/>
    <property type="match status" value="1"/>
</dbReference>
<reference evidence="2" key="1">
    <citation type="journal article" date="2019" name="Int. J. Syst. Evol. Microbiol.">
        <title>The Global Catalogue of Microorganisms (GCM) 10K type strain sequencing project: providing services to taxonomists for standard genome sequencing and annotation.</title>
        <authorList>
            <consortium name="The Broad Institute Genomics Platform"/>
            <consortium name="The Broad Institute Genome Sequencing Center for Infectious Disease"/>
            <person name="Wu L."/>
            <person name="Ma J."/>
        </authorList>
    </citation>
    <scope>NUCLEOTIDE SEQUENCE [LARGE SCALE GENOMIC DNA]</scope>
    <source>
        <strain evidence="2">CGMCC 4.7192</strain>
    </source>
</reference>
<dbReference type="Proteomes" id="UP001597294">
    <property type="component" value="Unassembled WGS sequence"/>
</dbReference>
<accession>A0ABW5BDP6</accession>
<name>A0ABW5BDP6_9PROT</name>
<dbReference type="EMBL" id="JBHUII010000001">
    <property type="protein sequence ID" value="MFD2204238.1"/>
    <property type="molecule type" value="Genomic_DNA"/>
</dbReference>
<protein>
    <submittedName>
        <fullName evidence="1">Mitochondrial fission ELM1 family protein</fullName>
    </submittedName>
</protein>
<proteinExistence type="predicted"/>
<sequence>MTGFFYLTPLFLATPSFSRNIPDAMPKLKNKSQKKLICWAVSDGRAGIEVQCTGLAEAMGLTPEIYHVKMKRPWHWLPPSLIPVHQSIYDQFPSKGEWPDLVIGCGRQAAIFNTLVRKQSHGKSFCIQVQDPKISPNHFDLVITPEHDLLRGSNVLTTTGGFNRVTSQRLRDESTILSPRIAKLPRPLIAVLVGGKSKAYDLTTSVIQHLGTQLQKLHSTTGCGFLITTSRRTGETNEILLKQYLADLPAFIWDGTGHNPYFGFLGSAEAIIVTSDSVNMVTEAASTGKPVFTVNLEGGNKKFDRFHKQLEQKGITRPFSGRMESWSYSPLKETERMANEVLRRMQSQGRL</sequence>
<evidence type="ECO:0000313" key="1">
    <source>
        <dbReference type="EMBL" id="MFD2204238.1"/>
    </source>
</evidence>
<comment type="caution">
    <text evidence="1">The sequence shown here is derived from an EMBL/GenBank/DDBJ whole genome shotgun (WGS) entry which is preliminary data.</text>
</comment>
<gene>
    <name evidence="1" type="ORF">ACFSKO_01370</name>
</gene>
<organism evidence="1 2">
    <name type="scientific">Kiloniella antarctica</name>
    <dbReference type="NCBI Taxonomy" id="1550907"/>
    <lineage>
        <taxon>Bacteria</taxon>
        <taxon>Pseudomonadati</taxon>
        <taxon>Pseudomonadota</taxon>
        <taxon>Alphaproteobacteria</taxon>
        <taxon>Rhodospirillales</taxon>
        <taxon>Kiloniellaceae</taxon>
        <taxon>Kiloniella</taxon>
    </lineage>
</organism>
<dbReference type="PANTHER" id="PTHR33986">
    <property type="entry name" value="OS02G0535700 PROTEIN"/>
    <property type="match status" value="1"/>
</dbReference>
<evidence type="ECO:0000313" key="2">
    <source>
        <dbReference type="Proteomes" id="UP001597294"/>
    </source>
</evidence>
<dbReference type="InterPro" id="IPR009367">
    <property type="entry name" value="Elm1-like"/>
</dbReference>
<keyword evidence="2" id="KW-1185">Reference proteome</keyword>
<dbReference type="RefSeq" id="WP_380247608.1">
    <property type="nucleotide sequence ID" value="NZ_JBHUII010000001.1"/>
</dbReference>
<dbReference type="Pfam" id="PF06258">
    <property type="entry name" value="Mito_fiss_Elm1"/>
    <property type="match status" value="1"/>
</dbReference>